<accession>A0A561WB57</accession>
<keyword evidence="2" id="KW-1185">Reference proteome</keyword>
<dbReference type="AlphaFoldDB" id="A0A561WB57"/>
<reference evidence="1 2" key="1">
    <citation type="submission" date="2019-06" db="EMBL/GenBank/DDBJ databases">
        <title>Sequencing the genomes of 1000 actinobacteria strains.</title>
        <authorList>
            <person name="Klenk H.-P."/>
        </authorList>
    </citation>
    <scope>NUCLEOTIDE SEQUENCE [LARGE SCALE GENOMIC DNA]</scope>
    <source>
        <strain evidence="1 2">DSM 43866</strain>
    </source>
</reference>
<dbReference type="RefSeq" id="WP_122979748.1">
    <property type="nucleotide sequence ID" value="NZ_BOMX01000114.1"/>
</dbReference>
<dbReference type="Proteomes" id="UP000320239">
    <property type="component" value="Unassembled WGS sequence"/>
</dbReference>
<dbReference type="Gene3D" id="3.30.460.10">
    <property type="entry name" value="Beta Polymerase, domain 2"/>
    <property type="match status" value="1"/>
</dbReference>
<name>A0A561WB57_ACTTI</name>
<evidence type="ECO:0000313" key="2">
    <source>
        <dbReference type="Proteomes" id="UP000320239"/>
    </source>
</evidence>
<dbReference type="InterPro" id="IPR043519">
    <property type="entry name" value="NT_sf"/>
</dbReference>
<organism evidence="1 2">
    <name type="scientific">Actinoplanes teichomyceticus</name>
    <dbReference type="NCBI Taxonomy" id="1867"/>
    <lineage>
        <taxon>Bacteria</taxon>
        <taxon>Bacillati</taxon>
        <taxon>Actinomycetota</taxon>
        <taxon>Actinomycetes</taxon>
        <taxon>Micromonosporales</taxon>
        <taxon>Micromonosporaceae</taxon>
        <taxon>Actinoplanes</taxon>
    </lineage>
</organism>
<comment type="caution">
    <text evidence="1">The sequence shown here is derived from an EMBL/GenBank/DDBJ whole genome shotgun (WGS) entry which is preliminary data.</text>
</comment>
<evidence type="ECO:0000313" key="1">
    <source>
        <dbReference type="EMBL" id="TWG21075.1"/>
    </source>
</evidence>
<sequence length="91" mass="9598">MTVNEFGAPVAFFPGLLRGEFHFAGTADIASVATWPARGAPTGRMIVTDRTGALRAALDALPHRPVLPAPAELCGRIANWLVLTHRVALPG</sequence>
<gene>
    <name evidence="1" type="ORF">FHX34_103605</name>
</gene>
<proteinExistence type="predicted"/>
<protein>
    <submittedName>
        <fullName evidence="1">Uncharacterized protein</fullName>
    </submittedName>
</protein>
<dbReference type="OrthoDB" id="65410at2"/>
<dbReference type="EMBL" id="VIWY01000003">
    <property type="protein sequence ID" value="TWG21075.1"/>
    <property type="molecule type" value="Genomic_DNA"/>
</dbReference>